<accession>A0A0A2VXZ1</accession>
<evidence type="ECO:0000313" key="3">
    <source>
        <dbReference type="EMBL" id="KGQ12766.1"/>
    </source>
</evidence>
<proteinExistence type="predicted"/>
<keyword evidence="2" id="KW-1133">Transmembrane helix</keyword>
<sequence length="219" mass="23994">MTSPSGSQDSQGLVQRKRQGFFSPELTELVFPPFRVGFWAGTVGILAGVGGAIARDTNPVISGSITGIQWFTLGTTFWFSRSLAMRAFGNQEVMRSSDRVMISAIAGTTTGAVSGLLRGPTKIIPAMIMWGLMGAGGQMLVHRHEANQLKPKTENGPGFWSRLNPLKKLTDEEYMDMMREKKLKLDVDISLIDDRIAELRALEHKAREAESAAASNEQH</sequence>
<evidence type="ECO:0000256" key="1">
    <source>
        <dbReference type="SAM" id="Coils"/>
    </source>
</evidence>
<reference evidence="3 4" key="1">
    <citation type="submission" date="2012-10" db="EMBL/GenBank/DDBJ databases">
        <title>Genome sequencing and analysis of entomopathogenic fungi Beauveria bassiana D1-5.</title>
        <authorList>
            <person name="Li Q."/>
            <person name="Wang L."/>
            <person name="Zhang Z."/>
            <person name="Wang Q."/>
            <person name="Ren J."/>
            <person name="Wang M."/>
            <person name="Xu W."/>
            <person name="Wang J."/>
            <person name="Lu Y."/>
            <person name="Du Q."/>
            <person name="Sun Z."/>
        </authorList>
    </citation>
    <scope>NUCLEOTIDE SEQUENCE [LARGE SCALE GENOMIC DNA]</scope>
    <source>
        <strain evidence="3 4">D1-5</strain>
    </source>
</reference>
<feature type="transmembrane region" description="Helical" evidence="2">
    <location>
        <begin position="36"/>
        <end position="54"/>
    </location>
</feature>
<evidence type="ECO:0000313" key="4">
    <source>
        <dbReference type="Proteomes" id="UP000030106"/>
    </source>
</evidence>
<dbReference type="eggNOG" id="ENOG502S5WH">
    <property type="taxonomic scope" value="Eukaryota"/>
</dbReference>
<comment type="caution">
    <text evidence="3">The sequence shown here is derived from an EMBL/GenBank/DDBJ whole genome shotgun (WGS) entry which is preliminary data.</text>
</comment>
<dbReference type="PANTHER" id="PTHR41390">
    <property type="entry name" value="CHROMOSOME 7, WHOLE GENOME SHOTGUN SEQUENCE"/>
    <property type="match status" value="1"/>
</dbReference>
<evidence type="ECO:0000256" key="2">
    <source>
        <dbReference type="SAM" id="Phobius"/>
    </source>
</evidence>
<feature type="transmembrane region" description="Helical" evidence="2">
    <location>
        <begin position="60"/>
        <end position="79"/>
    </location>
</feature>
<dbReference type="OrthoDB" id="5565730at2759"/>
<dbReference type="HOGENOM" id="CLU_094649_1_0_1"/>
<organism evidence="3 4">
    <name type="scientific">Beauveria bassiana D1-5</name>
    <dbReference type="NCBI Taxonomy" id="1245745"/>
    <lineage>
        <taxon>Eukaryota</taxon>
        <taxon>Fungi</taxon>
        <taxon>Dikarya</taxon>
        <taxon>Ascomycota</taxon>
        <taxon>Pezizomycotina</taxon>
        <taxon>Sordariomycetes</taxon>
        <taxon>Hypocreomycetidae</taxon>
        <taxon>Hypocreales</taxon>
        <taxon>Cordycipitaceae</taxon>
        <taxon>Beauveria</taxon>
    </lineage>
</organism>
<keyword evidence="2" id="KW-0472">Membrane</keyword>
<name>A0A0A2VXZ1_BEABA</name>
<dbReference type="EMBL" id="ANFO01000091">
    <property type="protein sequence ID" value="KGQ12766.1"/>
    <property type="molecule type" value="Genomic_DNA"/>
</dbReference>
<feature type="coiled-coil region" evidence="1">
    <location>
        <begin position="192"/>
        <end position="219"/>
    </location>
</feature>
<dbReference type="Proteomes" id="UP000030106">
    <property type="component" value="Unassembled WGS sequence"/>
</dbReference>
<protein>
    <submittedName>
        <fullName evidence="3">Uncharacterized protein</fullName>
    </submittedName>
</protein>
<keyword evidence="2" id="KW-0812">Transmembrane</keyword>
<gene>
    <name evidence="3" type="ORF">BBAD15_g1485</name>
</gene>
<dbReference type="AlphaFoldDB" id="A0A0A2VXZ1"/>
<dbReference type="PANTHER" id="PTHR41390:SF1">
    <property type="entry name" value="NADH-UBIQUINONE OXIDOREDUCTASE 213 KDA SUBUNIT"/>
    <property type="match status" value="1"/>
</dbReference>
<keyword evidence="1" id="KW-0175">Coiled coil</keyword>
<dbReference type="STRING" id="1245745.A0A0A2VXZ1"/>